<dbReference type="InterPro" id="IPR000816">
    <property type="entry name" value="Peptidase_C15"/>
</dbReference>
<dbReference type="AlphaFoldDB" id="E3MT84"/>
<proteinExistence type="inferred from homology"/>
<dbReference type="MEROPS" id="C15.A04"/>
<dbReference type="SUPFAM" id="SSF53182">
    <property type="entry name" value="Pyrrolidone carboxyl peptidase (pyroglutamate aminopeptidase)"/>
    <property type="match status" value="1"/>
</dbReference>
<evidence type="ECO:0000256" key="3">
    <source>
        <dbReference type="ARBA" id="ARBA00022670"/>
    </source>
</evidence>
<dbReference type="GO" id="GO:0005829">
    <property type="term" value="C:cytosol"/>
    <property type="evidence" value="ECO:0007669"/>
    <property type="project" value="InterPro"/>
</dbReference>
<evidence type="ECO:0000313" key="7">
    <source>
        <dbReference type="Proteomes" id="UP000008281"/>
    </source>
</evidence>
<dbReference type="eggNOG" id="KOG4755">
    <property type="taxonomic scope" value="Eukaryota"/>
</dbReference>
<protein>
    <submittedName>
        <fullName evidence="6">Uncharacterized protein</fullName>
    </submittedName>
</protein>
<dbReference type="OMA" id="VCNHVFY"/>
<accession>E3MT84</accession>
<dbReference type="GO" id="GO:0016920">
    <property type="term" value="F:pyroglutamyl-peptidase activity"/>
    <property type="evidence" value="ECO:0007669"/>
    <property type="project" value="InterPro"/>
</dbReference>
<evidence type="ECO:0000256" key="2">
    <source>
        <dbReference type="ARBA" id="ARBA00022490"/>
    </source>
</evidence>
<gene>
    <name evidence="6" type="ORF">CRE_20442</name>
</gene>
<keyword evidence="3" id="KW-0645">Protease</keyword>
<dbReference type="InParanoid" id="E3MT84"/>
<reference evidence="6" key="1">
    <citation type="submission" date="2007-07" db="EMBL/GenBank/DDBJ databases">
        <title>PCAP assembly of the Caenorhabditis remanei genome.</title>
        <authorList>
            <consortium name="The Caenorhabditis remanei Sequencing Consortium"/>
            <person name="Wilson R.K."/>
        </authorList>
    </citation>
    <scope>NUCLEOTIDE SEQUENCE [LARGE SCALE GENOMIC DNA]</scope>
    <source>
        <strain evidence="6">PB4641</strain>
    </source>
</reference>
<dbReference type="InterPro" id="IPR016125">
    <property type="entry name" value="Peptidase_C15-like"/>
</dbReference>
<dbReference type="CDD" id="cd00501">
    <property type="entry name" value="Peptidase_C15"/>
    <property type="match status" value="1"/>
</dbReference>
<dbReference type="FunCoup" id="E3MT84">
    <property type="interactions" value="401"/>
</dbReference>
<dbReference type="PIRSF" id="PIRSF015703">
    <property type="entry name" value="UCP015703"/>
    <property type="match status" value="1"/>
</dbReference>
<dbReference type="PANTHER" id="PTHR23402">
    <property type="entry name" value="PROTEASE FAMILY C15 PYROGLUTAMYL-PEPTIDASE I-RELATED"/>
    <property type="match status" value="1"/>
</dbReference>
<dbReference type="GeneID" id="9815308"/>
<keyword evidence="5" id="KW-0788">Thiol protease</keyword>
<dbReference type="OrthoDB" id="407146at2759"/>
<evidence type="ECO:0000256" key="5">
    <source>
        <dbReference type="ARBA" id="ARBA00022807"/>
    </source>
</evidence>
<dbReference type="FunFam" id="3.40.630.20:FF:000007">
    <property type="entry name" value="Protein CBG22077"/>
    <property type="match status" value="1"/>
</dbReference>
<dbReference type="PANTHER" id="PTHR23402:SF1">
    <property type="entry name" value="PYROGLUTAMYL-PEPTIDASE I"/>
    <property type="match status" value="1"/>
</dbReference>
<keyword evidence="2" id="KW-0963">Cytoplasm</keyword>
<evidence type="ECO:0000256" key="1">
    <source>
        <dbReference type="ARBA" id="ARBA00006641"/>
    </source>
</evidence>
<organism evidence="7">
    <name type="scientific">Caenorhabditis remanei</name>
    <name type="common">Caenorhabditis vulgaris</name>
    <dbReference type="NCBI Taxonomy" id="31234"/>
    <lineage>
        <taxon>Eukaryota</taxon>
        <taxon>Metazoa</taxon>
        <taxon>Ecdysozoa</taxon>
        <taxon>Nematoda</taxon>
        <taxon>Chromadorea</taxon>
        <taxon>Rhabditida</taxon>
        <taxon>Rhabditina</taxon>
        <taxon>Rhabditomorpha</taxon>
        <taxon>Rhabditoidea</taxon>
        <taxon>Rhabditidae</taxon>
        <taxon>Peloderinae</taxon>
        <taxon>Caenorhabditis</taxon>
    </lineage>
</organism>
<dbReference type="Pfam" id="PF06162">
    <property type="entry name" value="PgaPase_1"/>
    <property type="match status" value="1"/>
</dbReference>
<keyword evidence="7" id="KW-1185">Reference proteome</keyword>
<name>E3MT84_CAERE</name>
<dbReference type="Proteomes" id="UP000008281">
    <property type="component" value="Unassembled WGS sequence"/>
</dbReference>
<sequence length="265" mass="29386">MQIRRVRGVMVSMDAFQAFDGESSKKTSQQLFKMMGVNVTGEIGDMLTMCTPENDMVMTYTPMAKKNVIVTGFGPFRGFEEENPSSVIIDELKATGIDGVNLELHKITVAYEDVSKRVPELWNEHNPDLVIHLGAHPVPKTIKYEQQAFADGYCSNDVNGCTPEDNRTTCASQDQILKSCINCDELVRNVTKICGLDGEAKYGGLCVKKSEDPGRYLCGFSYFLSLHQDCSKSLFIHVPAFEGECTKEAVADVIRETIKSILGIF</sequence>
<comment type="similarity">
    <text evidence="1">Belongs to the peptidase C15 family.</text>
</comment>
<dbReference type="CTD" id="9815308"/>
<keyword evidence="4" id="KW-0378">Hydrolase</keyword>
<dbReference type="InterPro" id="IPR036440">
    <property type="entry name" value="Peptidase_C15-like_sf"/>
</dbReference>
<dbReference type="HOGENOM" id="CLU_043960_2_0_1"/>
<dbReference type="GO" id="GO:0006508">
    <property type="term" value="P:proteolysis"/>
    <property type="evidence" value="ECO:0007669"/>
    <property type="project" value="UniProtKB-KW"/>
</dbReference>
<evidence type="ECO:0000313" key="6">
    <source>
        <dbReference type="EMBL" id="EFP08641.1"/>
    </source>
</evidence>
<dbReference type="STRING" id="31234.E3MT84"/>
<dbReference type="Gene3D" id="3.40.630.20">
    <property type="entry name" value="Peptidase C15, pyroglutamyl peptidase I-like"/>
    <property type="match status" value="1"/>
</dbReference>
<evidence type="ECO:0000256" key="4">
    <source>
        <dbReference type="ARBA" id="ARBA00022801"/>
    </source>
</evidence>
<dbReference type="InterPro" id="IPR010381">
    <property type="entry name" value="PgaPase_1"/>
</dbReference>
<dbReference type="KEGG" id="crq:GCK72_000008"/>
<dbReference type="RefSeq" id="XP_003100670.2">
    <property type="nucleotide sequence ID" value="XM_003100622.2"/>
</dbReference>
<dbReference type="EMBL" id="DS268475">
    <property type="protein sequence ID" value="EFP08641.1"/>
    <property type="molecule type" value="Genomic_DNA"/>
</dbReference>